<dbReference type="InterPro" id="IPR011227">
    <property type="entry name" value="UCP029730"/>
</dbReference>
<dbReference type="Gene3D" id="3.40.630.40">
    <property type="entry name" value="Zn-dependent exopeptidases"/>
    <property type="match status" value="1"/>
</dbReference>
<dbReference type="InterPro" id="IPR007709">
    <property type="entry name" value="N-FG_amidohydro"/>
</dbReference>
<evidence type="ECO:0000313" key="2">
    <source>
        <dbReference type="Proteomes" id="UP001156882"/>
    </source>
</evidence>
<gene>
    <name evidence="1" type="ORF">GCM10007874_71940</name>
</gene>
<dbReference type="PIRSF" id="PIRSF029730">
    <property type="entry name" value="UCP029730"/>
    <property type="match status" value="1"/>
</dbReference>
<dbReference type="Pfam" id="PF05013">
    <property type="entry name" value="FGase"/>
    <property type="match status" value="1"/>
</dbReference>
<accession>A0ABQ6CWI1</accession>
<evidence type="ECO:0000313" key="1">
    <source>
        <dbReference type="EMBL" id="GLS24173.1"/>
    </source>
</evidence>
<reference evidence="2" key="1">
    <citation type="journal article" date="2019" name="Int. J. Syst. Evol. Microbiol.">
        <title>The Global Catalogue of Microorganisms (GCM) 10K type strain sequencing project: providing services to taxonomists for standard genome sequencing and annotation.</title>
        <authorList>
            <consortium name="The Broad Institute Genomics Platform"/>
            <consortium name="The Broad Institute Genome Sequencing Center for Infectious Disease"/>
            <person name="Wu L."/>
            <person name="Ma J."/>
        </authorList>
    </citation>
    <scope>NUCLEOTIDE SEQUENCE [LARGE SCALE GENOMIC DNA]</scope>
    <source>
        <strain evidence="2">NBRC 101365</strain>
    </source>
</reference>
<protein>
    <submittedName>
        <fullName evidence="1">N-formylglutamate amidohydrolase</fullName>
    </submittedName>
</protein>
<organism evidence="1 2">
    <name type="scientific">Labrys miyagiensis</name>
    <dbReference type="NCBI Taxonomy" id="346912"/>
    <lineage>
        <taxon>Bacteria</taxon>
        <taxon>Pseudomonadati</taxon>
        <taxon>Pseudomonadota</taxon>
        <taxon>Alphaproteobacteria</taxon>
        <taxon>Hyphomicrobiales</taxon>
        <taxon>Xanthobacteraceae</taxon>
        <taxon>Labrys</taxon>
    </lineage>
</organism>
<sequence>MLDSLAEMATIAVVDNADGAGPYVIICEHASNFIPARFGNLGLPETELQRHIAWDPGALGVARMLARELDSPLVSCAVSRLLIDCNRDPSVFDAITAKSEDTVIPGNAGLSPEERQARVREIYEPFHAGVAAVVAAKRAKGPVAVIGIHSFTPVYNGAVRPWHIGILFDRDESLSAPMLAALRRDATNVVGANEPYSPGDRVYHTLDRHGQSQGLASVMVEIRNDLLTTPEQEAGWGTKLASILKGIAFQEGPPQE</sequence>
<name>A0ABQ6CWI1_9HYPH</name>
<comment type="caution">
    <text evidence="1">The sequence shown here is derived from an EMBL/GenBank/DDBJ whole genome shotgun (WGS) entry which is preliminary data.</text>
</comment>
<dbReference type="EMBL" id="BSPC01000096">
    <property type="protein sequence ID" value="GLS24173.1"/>
    <property type="molecule type" value="Genomic_DNA"/>
</dbReference>
<dbReference type="Proteomes" id="UP001156882">
    <property type="component" value="Unassembled WGS sequence"/>
</dbReference>
<keyword evidence="2" id="KW-1185">Reference proteome</keyword>
<dbReference type="RefSeq" id="WP_284317092.1">
    <property type="nucleotide sequence ID" value="NZ_BSPC01000096.1"/>
</dbReference>
<proteinExistence type="predicted"/>
<dbReference type="SUPFAM" id="SSF53187">
    <property type="entry name" value="Zn-dependent exopeptidases"/>
    <property type="match status" value="1"/>
</dbReference>